<protein>
    <recommendedName>
        <fullName evidence="1">NACHT domain-containing protein</fullName>
    </recommendedName>
</protein>
<proteinExistence type="predicted"/>
<dbReference type="GO" id="GO:0006355">
    <property type="term" value="P:regulation of DNA-templated transcription"/>
    <property type="evidence" value="ECO:0007669"/>
    <property type="project" value="InterPro"/>
</dbReference>
<dbReference type="InterPro" id="IPR007111">
    <property type="entry name" value="NACHT_NTPase"/>
</dbReference>
<dbReference type="Pfam" id="PF05729">
    <property type="entry name" value="NACHT"/>
    <property type="match status" value="1"/>
</dbReference>
<evidence type="ECO:0000313" key="2">
    <source>
        <dbReference type="EMBL" id="ETR70652.1"/>
    </source>
</evidence>
<organism evidence="2 3">
    <name type="scientific">Candidatus Magnetoglobus multicellularis str. Araruama</name>
    <dbReference type="NCBI Taxonomy" id="890399"/>
    <lineage>
        <taxon>Bacteria</taxon>
        <taxon>Pseudomonadati</taxon>
        <taxon>Thermodesulfobacteriota</taxon>
        <taxon>Desulfobacteria</taxon>
        <taxon>Desulfobacterales</taxon>
        <taxon>Desulfobacteraceae</taxon>
        <taxon>Candidatus Magnetoglobus</taxon>
    </lineage>
</organism>
<dbReference type="EMBL" id="ATBP01000391">
    <property type="protein sequence ID" value="ETR70652.1"/>
    <property type="molecule type" value="Genomic_DNA"/>
</dbReference>
<reference evidence="3" key="1">
    <citation type="submission" date="2012-11" db="EMBL/GenBank/DDBJ databases">
        <authorList>
            <person name="Lucero-Rivera Y.E."/>
            <person name="Tovar-Ramirez D."/>
        </authorList>
    </citation>
    <scope>NUCLEOTIDE SEQUENCE [LARGE SCALE GENOMIC DNA]</scope>
    <source>
        <strain evidence="3">Araruama</strain>
    </source>
</reference>
<dbReference type="Proteomes" id="UP000189670">
    <property type="component" value="Unassembled WGS sequence"/>
</dbReference>
<dbReference type="SUPFAM" id="SSF47598">
    <property type="entry name" value="Ribbon-helix-helix"/>
    <property type="match status" value="1"/>
</dbReference>
<accession>A0A1V1P6Y0</accession>
<evidence type="ECO:0000313" key="3">
    <source>
        <dbReference type="Proteomes" id="UP000189670"/>
    </source>
</evidence>
<dbReference type="SUPFAM" id="SSF52540">
    <property type="entry name" value="P-loop containing nucleoside triphosphate hydrolases"/>
    <property type="match status" value="1"/>
</dbReference>
<comment type="caution">
    <text evidence="2">The sequence shown here is derived from an EMBL/GenBank/DDBJ whole genome shotgun (WGS) entry which is preliminary data.</text>
</comment>
<sequence>MSTKQVILKIRSLNMDTPNDLTIRMPNALKNQIALEAEKQGVTLNELAMYILAREFADFRPEQFVVHDPQVSHPKPDKHSQQYRFSSDVKKLYQIAGYTINENASNFRMLEIDHKYCGMINRYQVHCLDCAIRLDDCGHLIHIQNKDQTRGIIVVASKGFHPDARSILENHDISCLSYSDLVFELLPLKDYVDKQIVNYQNKVIEKWNGKDCFIHSDIHDRSLQSHKPLTHFSQWLQTPQPMLFIMGNVGDGKTTFLEFLAYQMARKFLDDAVKYPLPVLIPLTQVNNSKTLDDILINHFSHNGINNIHMDRFYQFVNMRQVVLLFDGLDELSDRTPWKAPLEKFQMIQKVSEQGGKIVMTCCSHFFKDRSEQEMLIDKDQGYLDFEDALVSGKDDSNGHNSAEVVYLQPFNDDQVKTYLESIDHDNAKKHLETIKQFYHLSELAHSPLMLKFIHDNIKSIHDISKTRSTDLYATLTQSWLAHVNTSRWVLDKKNKKISYCVWHGKCGTTKITKCIISNFSHSLCPLPGPENGLKKIPERTCEN</sequence>
<feature type="domain" description="NACHT" evidence="1">
    <location>
        <begin position="241"/>
        <end position="333"/>
    </location>
</feature>
<gene>
    <name evidence="2" type="ORF">OMM_03087</name>
</gene>
<evidence type="ECO:0000259" key="1">
    <source>
        <dbReference type="PROSITE" id="PS50837"/>
    </source>
</evidence>
<dbReference type="AlphaFoldDB" id="A0A1V1P6Y0"/>
<dbReference type="Gene3D" id="3.40.50.300">
    <property type="entry name" value="P-loop containing nucleotide triphosphate hydrolases"/>
    <property type="match status" value="1"/>
</dbReference>
<name>A0A1V1P6Y0_9BACT</name>
<dbReference type="PROSITE" id="PS50837">
    <property type="entry name" value="NACHT"/>
    <property type="match status" value="1"/>
</dbReference>
<dbReference type="InterPro" id="IPR027417">
    <property type="entry name" value="P-loop_NTPase"/>
</dbReference>
<dbReference type="InterPro" id="IPR010985">
    <property type="entry name" value="Ribbon_hlx_hlx"/>
</dbReference>